<proteinExistence type="predicted"/>
<reference evidence="2 3" key="1">
    <citation type="journal article" date="2018" name="PLoS Genet.">
        <title>Repeat elements organise 3D genome structure and mediate transcription in the filamentous fungus Epichloe festucae.</title>
        <authorList>
            <person name="Winter D.J."/>
            <person name="Ganley A.R.D."/>
            <person name="Young C.A."/>
            <person name="Liachko I."/>
            <person name="Schardl C.L."/>
            <person name="Dupont P.Y."/>
            <person name="Berry D."/>
            <person name="Ram A."/>
            <person name="Scott B."/>
            <person name="Cox M.P."/>
        </authorList>
    </citation>
    <scope>NUCLEOTIDE SEQUENCE [LARGE SCALE GENOMIC DNA]</scope>
    <source>
        <strain evidence="2 3">Fl1</strain>
    </source>
</reference>
<organism evidence="2 3">
    <name type="scientific">Epichloe festucae (strain Fl1)</name>
    <dbReference type="NCBI Taxonomy" id="877507"/>
    <lineage>
        <taxon>Eukaryota</taxon>
        <taxon>Fungi</taxon>
        <taxon>Dikarya</taxon>
        <taxon>Ascomycota</taxon>
        <taxon>Pezizomycotina</taxon>
        <taxon>Sordariomycetes</taxon>
        <taxon>Hypocreomycetidae</taxon>
        <taxon>Hypocreales</taxon>
        <taxon>Clavicipitaceae</taxon>
        <taxon>Epichloe</taxon>
    </lineage>
</organism>
<dbReference type="CDD" id="cd05120">
    <property type="entry name" value="APH_ChoK_like"/>
    <property type="match status" value="1"/>
</dbReference>
<feature type="domain" description="Aminoglycoside phosphotransferase" evidence="1">
    <location>
        <begin position="46"/>
        <end position="238"/>
    </location>
</feature>
<feature type="domain" description="Aminoglycoside phosphotransferase" evidence="1">
    <location>
        <begin position="274"/>
        <end position="502"/>
    </location>
</feature>
<dbReference type="EMBL" id="CP031388">
    <property type="protein sequence ID" value="QPH03707.1"/>
    <property type="molecule type" value="Genomic_DNA"/>
</dbReference>
<name>A0A7S9PW57_EPIFF</name>
<dbReference type="SUPFAM" id="SSF56112">
    <property type="entry name" value="Protein kinase-like (PK-like)"/>
    <property type="match status" value="2"/>
</dbReference>
<dbReference type="Pfam" id="PF01636">
    <property type="entry name" value="APH"/>
    <property type="match status" value="2"/>
</dbReference>
<dbReference type="OrthoDB" id="8300194at2759"/>
<dbReference type="InterPro" id="IPR011009">
    <property type="entry name" value="Kinase-like_dom_sf"/>
</dbReference>
<dbReference type="AlphaFoldDB" id="A0A7S9PW57"/>
<dbReference type="InterPro" id="IPR002575">
    <property type="entry name" value="Aminoglycoside_PTrfase"/>
</dbReference>
<accession>A0A7S9PW57</accession>
<dbReference type="Gene3D" id="3.90.1200.10">
    <property type="match status" value="2"/>
</dbReference>
<dbReference type="PANTHER" id="PTHR21310">
    <property type="entry name" value="AMINOGLYCOSIDE PHOSPHOTRANSFERASE-RELATED-RELATED"/>
    <property type="match status" value="1"/>
</dbReference>
<dbReference type="Proteomes" id="UP000594364">
    <property type="component" value="Chromosome 4"/>
</dbReference>
<evidence type="ECO:0000313" key="3">
    <source>
        <dbReference type="Proteomes" id="UP000594364"/>
    </source>
</evidence>
<keyword evidence="3" id="KW-1185">Reference proteome</keyword>
<dbReference type="InterPro" id="IPR051678">
    <property type="entry name" value="AGP_Transferase"/>
</dbReference>
<gene>
    <name evidence="2" type="ORF">C2857_000008</name>
</gene>
<sequence>MHPNFDDDELLHYTDAQITHYINISPTLTNYSNITLLSPKYVAKAYAEDEVEDAMKAIELASTLQIRVPRTQRTVRVDGMIYCIMDRIQGSTLAAEWMTLGWFATIRLAFQLRRMIRRLRSAKSPTAGSLVSGKCRSYYLDDSFGLPPRADSKQVNAFMNFWLEFTSIRREMKKTAAQHSICSKKTFSIDRPFVFSHHDLSPRNIMLDSSHQLWLVDWDFAGFYPEFFEFAGMHNFISVGWNGLALRACSACGWTAERQRSCRYESHVKLFYGVSDRGVWSIGTKYILKERSDAAPNFEAQTLRFLKEKTTIPVPAVIEEWTEENRRHFLLSKRIPGEPLSTAWATMMETEKERVAQQTADYLSELRRLQSPRMQSLDGQPIYCAFLFPTGYGVPHGPLGSDDELWEEMTKALDGVPEIAKRRLRTRMPPSAPYTFTHGDLTNVNILVENGNLTGIIDWEASGYFPVWWEFTCAGISLGADDLEWKTALRKYMPDYAEAREFWRDFYALTRYPEVNERAAALLTEDNT</sequence>
<evidence type="ECO:0000313" key="2">
    <source>
        <dbReference type="EMBL" id="QPH03707.1"/>
    </source>
</evidence>
<evidence type="ECO:0000259" key="1">
    <source>
        <dbReference type="Pfam" id="PF01636"/>
    </source>
</evidence>
<protein>
    <recommendedName>
        <fullName evidence="1">Aminoglycoside phosphotransferase domain-containing protein</fullName>
    </recommendedName>
</protein>
<dbReference type="PANTHER" id="PTHR21310:SF48">
    <property type="entry name" value="AMINOGLYCOSIDE PHOSPHOTRANSFERASE DOMAIN-CONTAINING PROTEIN"/>
    <property type="match status" value="1"/>
</dbReference>